<gene>
    <name evidence="3" type="ORF">DDE19_04820</name>
</gene>
<dbReference type="InterPro" id="IPR050090">
    <property type="entry name" value="Tyrosine_recombinase_XerCD"/>
</dbReference>
<dbReference type="InterPro" id="IPR002104">
    <property type="entry name" value="Integrase_catalytic"/>
</dbReference>
<accession>A0A3N9YHZ4</accession>
<dbReference type="Proteomes" id="UP000278981">
    <property type="component" value="Unassembled WGS sequence"/>
</dbReference>
<dbReference type="PANTHER" id="PTHR30349">
    <property type="entry name" value="PHAGE INTEGRASE-RELATED"/>
    <property type="match status" value="1"/>
</dbReference>
<dbReference type="Pfam" id="PF00589">
    <property type="entry name" value="Phage_integrase"/>
    <property type="match status" value="1"/>
</dbReference>
<sequence>MARSRRALTHAQAEDLITKNPAVAVTLATVRRRRGKSWSGDEARKFLESARADDDPLYAAYALVLVTGLCKGEALGLTWEDVDLDAGELTIGRQLQRVRGQLLHRDTKTQASDATLPLPGICLTALKLRQQQRDEAEAAAGKAWHARCEKTTVRPITVHDARRTCATLLADLDVHPRVAMQVLRHARFAVTMEIYTQVSNKATRDALKRLGDSLGH</sequence>
<evidence type="ECO:0000259" key="2">
    <source>
        <dbReference type="PROSITE" id="PS51898"/>
    </source>
</evidence>
<dbReference type="OrthoDB" id="9805859at2"/>
<organism evidence="3 4">
    <name type="scientific">Micromonospora ureilytica</name>
    <dbReference type="NCBI Taxonomy" id="709868"/>
    <lineage>
        <taxon>Bacteria</taxon>
        <taxon>Bacillati</taxon>
        <taxon>Actinomycetota</taxon>
        <taxon>Actinomycetes</taxon>
        <taxon>Micromonosporales</taxon>
        <taxon>Micromonosporaceae</taxon>
        <taxon>Micromonospora</taxon>
    </lineage>
</organism>
<reference evidence="3 4" key="1">
    <citation type="submission" date="2018-04" db="EMBL/GenBank/DDBJ databases">
        <title>Micromonosporas from Atacama Desert.</title>
        <authorList>
            <person name="Carro L."/>
            <person name="Klenk H.-P."/>
            <person name="Goodfellow M."/>
        </authorList>
    </citation>
    <scope>NUCLEOTIDE SEQUENCE [LARGE SCALE GENOMIC DNA]</scope>
    <source>
        <strain evidence="3 4">LB19</strain>
    </source>
</reference>
<comment type="caution">
    <text evidence="3">The sequence shown here is derived from an EMBL/GenBank/DDBJ whole genome shotgun (WGS) entry which is preliminary data.</text>
</comment>
<dbReference type="SUPFAM" id="SSF56349">
    <property type="entry name" value="DNA breaking-rejoining enzymes"/>
    <property type="match status" value="1"/>
</dbReference>
<feature type="domain" description="Tyr recombinase" evidence="2">
    <location>
        <begin position="33"/>
        <end position="208"/>
    </location>
</feature>
<proteinExistence type="predicted"/>
<evidence type="ECO:0000313" key="4">
    <source>
        <dbReference type="Proteomes" id="UP000278981"/>
    </source>
</evidence>
<dbReference type="Gene3D" id="1.10.443.10">
    <property type="entry name" value="Intergrase catalytic core"/>
    <property type="match status" value="1"/>
</dbReference>
<evidence type="ECO:0000256" key="1">
    <source>
        <dbReference type="ARBA" id="ARBA00023172"/>
    </source>
</evidence>
<dbReference type="GO" id="GO:0006310">
    <property type="term" value="P:DNA recombination"/>
    <property type="evidence" value="ECO:0007669"/>
    <property type="project" value="UniProtKB-KW"/>
</dbReference>
<dbReference type="InterPro" id="IPR013762">
    <property type="entry name" value="Integrase-like_cat_sf"/>
</dbReference>
<dbReference type="InterPro" id="IPR011010">
    <property type="entry name" value="DNA_brk_join_enz"/>
</dbReference>
<dbReference type="GO" id="GO:0003677">
    <property type="term" value="F:DNA binding"/>
    <property type="evidence" value="ECO:0007669"/>
    <property type="project" value="InterPro"/>
</dbReference>
<dbReference type="PROSITE" id="PS51898">
    <property type="entry name" value="TYR_RECOMBINASE"/>
    <property type="match status" value="1"/>
</dbReference>
<evidence type="ECO:0000313" key="3">
    <source>
        <dbReference type="EMBL" id="RQX19267.1"/>
    </source>
</evidence>
<dbReference type="EMBL" id="QDGB01000163">
    <property type="protein sequence ID" value="RQX19267.1"/>
    <property type="molecule type" value="Genomic_DNA"/>
</dbReference>
<dbReference type="AlphaFoldDB" id="A0A3N9YHZ4"/>
<protein>
    <recommendedName>
        <fullName evidence="2">Tyr recombinase domain-containing protein</fullName>
    </recommendedName>
</protein>
<dbReference type="PANTHER" id="PTHR30349:SF91">
    <property type="entry name" value="INTA PROTEIN"/>
    <property type="match status" value="1"/>
</dbReference>
<dbReference type="GO" id="GO:0015074">
    <property type="term" value="P:DNA integration"/>
    <property type="evidence" value="ECO:0007669"/>
    <property type="project" value="InterPro"/>
</dbReference>
<dbReference type="CDD" id="cd01189">
    <property type="entry name" value="INT_ICEBs1_C_like"/>
    <property type="match status" value="1"/>
</dbReference>
<name>A0A3N9YHZ4_9ACTN</name>
<keyword evidence="1" id="KW-0233">DNA recombination</keyword>